<dbReference type="AlphaFoldDB" id="A0A2P2ITQ1"/>
<protein>
    <submittedName>
        <fullName evidence="1">Uncharacterized protein</fullName>
    </submittedName>
</protein>
<accession>A0A2P2ITQ1</accession>
<reference evidence="1" key="1">
    <citation type="submission" date="2018-02" db="EMBL/GenBank/DDBJ databases">
        <title>Rhizophora mucronata_Transcriptome.</title>
        <authorList>
            <person name="Meera S.P."/>
            <person name="Sreeshan A."/>
            <person name="Augustine A."/>
        </authorList>
    </citation>
    <scope>NUCLEOTIDE SEQUENCE</scope>
    <source>
        <tissue evidence="1">Leaf</tissue>
    </source>
</reference>
<proteinExistence type="predicted"/>
<name>A0A2P2ITQ1_RHIMU</name>
<sequence>MFQYMRPPHLWGWGRVDVCSFPFDFAKRLFPKFEPVTNP</sequence>
<organism evidence="1">
    <name type="scientific">Rhizophora mucronata</name>
    <name type="common">Asiatic mangrove</name>
    <dbReference type="NCBI Taxonomy" id="61149"/>
    <lineage>
        <taxon>Eukaryota</taxon>
        <taxon>Viridiplantae</taxon>
        <taxon>Streptophyta</taxon>
        <taxon>Embryophyta</taxon>
        <taxon>Tracheophyta</taxon>
        <taxon>Spermatophyta</taxon>
        <taxon>Magnoliopsida</taxon>
        <taxon>eudicotyledons</taxon>
        <taxon>Gunneridae</taxon>
        <taxon>Pentapetalae</taxon>
        <taxon>rosids</taxon>
        <taxon>fabids</taxon>
        <taxon>Malpighiales</taxon>
        <taxon>Rhizophoraceae</taxon>
        <taxon>Rhizophora</taxon>
    </lineage>
</organism>
<evidence type="ECO:0000313" key="1">
    <source>
        <dbReference type="EMBL" id="MBW84576.1"/>
    </source>
</evidence>
<dbReference type="EMBL" id="GGEC01004093">
    <property type="protein sequence ID" value="MBW84576.1"/>
    <property type="molecule type" value="Transcribed_RNA"/>
</dbReference>